<gene>
    <name evidence="1" type="ORF">L3081_24160</name>
</gene>
<sequence length="56" mass="6227">MSDKECNSQNIFEADEDVLSVLSNGNASIHDNDDRIFEMSGSSMLLHRLLESVNPT</sequence>
<dbReference type="RefSeq" id="WP_242288953.1">
    <property type="nucleotide sequence ID" value="NZ_JAKKSL010000007.1"/>
</dbReference>
<comment type="caution">
    <text evidence="1">The sequence shown here is derived from an EMBL/GenBank/DDBJ whole genome shotgun (WGS) entry which is preliminary data.</text>
</comment>
<dbReference type="EMBL" id="JAKKSL010000007">
    <property type="protein sequence ID" value="MCI2285923.1"/>
    <property type="molecule type" value="Genomic_DNA"/>
</dbReference>
<accession>A0ABS9X6R0</accession>
<proteinExistence type="predicted"/>
<evidence type="ECO:0000313" key="1">
    <source>
        <dbReference type="EMBL" id="MCI2285923.1"/>
    </source>
</evidence>
<evidence type="ECO:0000313" key="2">
    <source>
        <dbReference type="Proteomes" id="UP001139646"/>
    </source>
</evidence>
<reference evidence="1" key="1">
    <citation type="submission" date="2022-01" db="EMBL/GenBank/DDBJ databases">
        <title>Colwellia maritima, isolated from seawater.</title>
        <authorList>
            <person name="Kristyanto S."/>
            <person name="Jung J."/>
            <person name="Jeon C.O."/>
        </authorList>
    </citation>
    <scope>NUCLEOTIDE SEQUENCE</scope>
    <source>
        <strain evidence="1">MSW7</strain>
    </source>
</reference>
<dbReference type="Proteomes" id="UP001139646">
    <property type="component" value="Unassembled WGS sequence"/>
</dbReference>
<organism evidence="1 2">
    <name type="scientific">Colwellia maritima</name>
    <dbReference type="NCBI Taxonomy" id="2912588"/>
    <lineage>
        <taxon>Bacteria</taxon>
        <taxon>Pseudomonadati</taxon>
        <taxon>Pseudomonadota</taxon>
        <taxon>Gammaproteobacteria</taxon>
        <taxon>Alteromonadales</taxon>
        <taxon>Colwelliaceae</taxon>
        <taxon>Colwellia</taxon>
    </lineage>
</organism>
<name>A0ABS9X6R0_9GAMM</name>
<keyword evidence="2" id="KW-1185">Reference proteome</keyword>
<protein>
    <submittedName>
        <fullName evidence="1">Uncharacterized protein</fullName>
    </submittedName>
</protein>